<dbReference type="EMBL" id="AP023368">
    <property type="protein sequence ID" value="BCJ98865.1"/>
    <property type="molecule type" value="Genomic_DNA"/>
</dbReference>
<evidence type="ECO:0000313" key="1">
    <source>
        <dbReference type="EMBL" id="BCJ98865.1"/>
    </source>
</evidence>
<dbReference type="AlphaFoldDB" id="A0A7I8DP58"/>
<proteinExistence type="predicted"/>
<organism evidence="1 2">
    <name type="scientific">Anaerocolumna chitinilytica</name>
    <dbReference type="NCBI Taxonomy" id="1727145"/>
    <lineage>
        <taxon>Bacteria</taxon>
        <taxon>Bacillati</taxon>
        <taxon>Bacillota</taxon>
        <taxon>Clostridia</taxon>
        <taxon>Lachnospirales</taxon>
        <taxon>Lachnospiraceae</taxon>
        <taxon>Anaerocolumna</taxon>
    </lineage>
</organism>
<dbReference type="Proteomes" id="UP000515703">
    <property type="component" value="Chromosome"/>
</dbReference>
<protein>
    <submittedName>
        <fullName evidence="1">Uncharacterized protein</fullName>
    </submittedName>
</protein>
<accession>A0A7I8DP58</accession>
<reference evidence="1 2" key="2">
    <citation type="submission" date="2020-08" db="EMBL/GenBank/DDBJ databases">
        <authorList>
            <person name="Ueki A."/>
            <person name="Tonouchi A."/>
        </authorList>
    </citation>
    <scope>NUCLEOTIDE SEQUENCE [LARGE SCALE GENOMIC DNA]</scope>
    <source>
        <strain evidence="1 2">CTTW</strain>
    </source>
</reference>
<reference evidence="1 2" key="1">
    <citation type="submission" date="2020-08" db="EMBL/GenBank/DDBJ databases">
        <title>Draft genome sequencing of an Anaerocolumna strain isolated from anoxic soil subjected to BSD treatment.</title>
        <authorList>
            <person name="Uek A."/>
            <person name="Tonouchi A."/>
        </authorList>
    </citation>
    <scope>NUCLEOTIDE SEQUENCE [LARGE SCALE GENOMIC DNA]</scope>
    <source>
        <strain evidence="1 2">CTTW</strain>
    </source>
</reference>
<gene>
    <name evidence="1" type="ORF">bsdcttw_19060</name>
</gene>
<evidence type="ECO:0000313" key="2">
    <source>
        <dbReference type="Proteomes" id="UP000515703"/>
    </source>
</evidence>
<name>A0A7I8DP58_9FIRM</name>
<dbReference type="KEGG" id="acht:bsdcttw_19060"/>
<keyword evidence="2" id="KW-1185">Reference proteome</keyword>
<sequence length="103" mass="11732">MNVAFPSTIIRHFVNYTQKEIFTTEKYLYLKALRGIAIIVSTKGTDKNADKAIRGTLRENGKLIISLTNKDLITMIERKATDNNLPAEFLSEKLDNMLVDLEK</sequence>